<dbReference type="Pfam" id="PF00512">
    <property type="entry name" value="HisKA"/>
    <property type="match status" value="1"/>
</dbReference>
<feature type="domain" description="PAC" evidence="9">
    <location>
        <begin position="136"/>
        <end position="190"/>
    </location>
</feature>
<dbReference type="Gene3D" id="3.30.565.10">
    <property type="entry name" value="Histidine kinase-like ATPase, C-terminal domain"/>
    <property type="match status" value="1"/>
</dbReference>
<dbReference type="InterPro" id="IPR004358">
    <property type="entry name" value="Sig_transdc_His_kin-like_C"/>
</dbReference>
<dbReference type="Pfam" id="PF02518">
    <property type="entry name" value="HATPase_c"/>
    <property type="match status" value="1"/>
</dbReference>
<dbReference type="SMART" id="SM00448">
    <property type="entry name" value="REC"/>
    <property type="match status" value="1"/>
</dbReference>
<dbReference type="PROSITE" id="PS50109">
    <property type="entry name" value="HIS_KIN"/>
    <property type="match status" value="1"/>
</dbReference>
<name>A0A7X3MX68_9HYPH</name>
<dbReference type="InterPro" id="IPR005467">
    <property type="entry name" value="His_kinase_dom"/>
</dbReference>
<dbReference type="Proteomes" id="UP000436483">
    <property type="component" value="Unassembled WGS sequence"/>
</dbReference>
<gene>
    <name evidence="10" type="ORF">GR328_26050</name>
</gene>
<feature type="compositionally biased region" description="Polar residues" evidence="5">
    <location>
        <begin position="1"/>
        <end position="16"/>
    </location>
</feature>
<dbReference type="SMART" id="SM00086">
    <property type="entry name" value="PAC"/>
    <property type="match status" value="1"/>
</dbReference>
<evidence type="ECO:0000256" key="3">
    <source>
        <dbReference type="ARBA" id="ARBA00022553"/>
    </source>
</evidence>
<feature type="domain" description="PAS" evidence="8">
    <location>
        <begin position="62"/>
        <end position="111"/>
    </location>
</feature>
<protein>
    <recommendedName>
        <fullName evidence="2">histidine kinase</fullName>
        <ecNumber evidence="2">2.7.13.3</ecNumber>
    </recommendedName>
</protein>
<keyword evidence="11" id="KW-1185">Reference proteome</keyword>
<keyword evidence="3 4" id="KW-0597">Phosphoprotein</keyword>
<dbReference type="CDD" id="cd00082">
    <property type="entry name" value="HisKA"/>
    <property type="match status" value="1"/>
</dbReference>
<dbReference type="SMART" id="SM00388">
    <property type="entry name" value="HisKA"/>
    <property type="match status" value="1"/>
</dbReference>
<evidence type="ECO:0000313" key="11">
    <source>
        <dbReference type="Proteomes" id="UP000436483"/>
    </source>
</evidence>
<proteinExistence type="predicted"/>
<evidence type="ECO:0000259" key="9">
    <source>
        <dbReference type="PROSITE" id="PS50113"/>
    </source>
</evidence>
<comment type="caution">
    <text evidence="10">The sequence shown here is derived from an EMBL/GenBank/DDBJ whole genome shotgun (WGS) entry which is preliminary data.</text>
</comment>
<dbReference type="InterPro" id="IPR003594">
    <property type="entry name" value="HATPase_dom"/>
</dbReference>
<dbReference type="InterPro" id="IPR035965">
    <property type="entry name" value="PAS-like_dom_sf"/>
</dbReference>
<evidence type="ECO:0000259" key="7">
    <source>
        <dbReference type="PROSITE" id="PS50110"/>
    </source>
</evidence>
<dbReference type="Pfam" id="PF13426">
    <property type="entry name" value="PAS_9"/>
    <property type="match status" value="1"/>
</dbReference>
<dbReference type="InterPro" id="IPR036890">
    <property type="entry name" value="HATPase_C_sf"/>
</dbReference>
<dbReference type="SUPFAM" id="SSF52172">
    <property type="entry name" value="CheY-like"/>
    <property type="match status" value="1"/>
</dbReference>
<dbReference type="Gene3D" id="1.10.287.130">
    <property type="match status" value="1"/>
</dbReference>
<dbReference type="SMART" id="SM00091">
    <property type="entry name" value="PAS"/>
    <property type="match status" value="1"/>
</dbReference>
<comment type="catalytic activity">
    <reaction evidence="1">
        <text>ATP + protein L-histidine = ADP + protein N-phospho-L-histidine.</text>
        <dbReference type="EC" id="2.7.13.3"/>
    </reaction>
</comment>
<organism evidence="10 11">
    <name type="scientific">Microvirga makkahensis</name>
    <dbReference type="NCBI Taxonomy" id="1128670"/>
    <lineage>
        <taxon>Bacteria</taxon>
        <taxon>Pseudomonadati</taxon>
        <taxon>Pseudomonadota</taxon>
        <taxon>Alphaproteobacteria</taxon>
        <taxon>Hyphomicrobiales</taxon>
        <taxon>Methylobacteriaceae</taxon>
        <taxon>Microvirga</taxon>
    </lineage>
</organism>
<feature type="region of interest" description="Disordered" evidence="5">
    <location>
        <begin position="562"/>
        <end position="585"/>
    </location>
</feature>
<evidence type="ECO:0000313" key="10">
    <source>
        <dbReference type="EMBL" id="MXQ14844.1"/>
    </source>
</evidence>
<dbReference type="InterPro" id="IPR000700">
    <property type="entry name" value="PAS-assoc_C"/>
</dbReference>
<dbReference type="SUPFAM" id="SSF47384">
    <property type="entry name" value="Homodimeric domain of signal transducing histidine kinase"/>
    <property type="match status" value="1"/>
</dbReference>
<dbReference type="NCBIfam" id="TIGR00229">
    <property type="entry name" value="sensory_box"/>
    <property type="match status" value="1"/>
</dbReference>
<dbReference type="PANTHER" id="PTHR43065:SF42">
    <property type="entry name" value="TWO-COMPONENT SENSOR PPRA"/>
    <property type="match status" value="1"/>
</dbReference>
<evidence type="ECO:0000256" key="1">
    <source>
        <dbReference type="ARBA" id="ARBA00000085"/>
    </source>
</evidence>
<dbReference type="EC" id="2.7.13.3" evidence="2"/>
<dbReference type="CDD" id="cd00130">
    <property type="entry name" value="PAS"/>
    <property type="match status" value="1"/>
</dbReference>
<dbReference type="InterPro" id="IPR001789">
    <property type="entry name" value="Sig_transdc_resp-reg_receiver"/>
</dbReference>
<feature type="compositionally biased region" description="Basic and acidic residues" evidence="5">
    <location>
        <begin position="562"/>
        <end position="571"/>
    </location>
</feature>
<dbReference type="RefSeq" id="WP_160888551.1">
    <property type="nucleotide sequence ID" value="NZ_WURB01000052.1"/>
</dbReference>
<accession>A0A7X3MX68</accession>
<feature type="domain" description="Response regulatory" evidence="7">
    <location>
        <begin position="447"/>
        <end position="563"/>
    </location>
</feature>
<dbReference type="SUPFAM" id="SSF55785">
    <property type="entry name" value="PYP-like sensor domain (PAS domain)"/>
    <property type="match status" value="1"/>
</dbReference>
<dbReference type="InterPro" id="IPR001610">
    <property type="entry name" value="PAC"/>
</dbReference>
<dbReference type="SUPFAM" id="SSF55874">
    <property type="entry name" value="ATPase domain of HSP90 chaperone/DNA topoisomerase II/histidine kinase"/>
    <property type="match status" value="1"/>
</dbReference>
<evidence type="ECO:0000256" key="2">
    <source>
        <dbReference type="ARBA" id="ARBA00012438"/>
    </source>
</evidence>
<reference evidence="10 11" key="1">
    <citation type="submission" date="2019-12" db="EMBL/GenBank/DDBJ databases">
        <authorList>
            <person name="Yuan C.-G."/>
        </authorList>
    </citation>
    <scope>NUCLEOTIDE SEQUENCE [LARGE SCALE GENOMIC DNA]</scope>
    <source>
        <strain evidence="10 11">KCTC 23863</strain>
    </source>
</reference>
<dbReference type="PROSITE" id="PS50113">
    <property type="entry name" value="PAC"/>
    <property type="match status" value="1"/>
</dbReference>
<evidence type="ECO:0000256" key="5">
    <source>
        <dbReference type="SAM" id="MobiDB-lite"/>
    </source>
</evidence>
<dbReference type="Pfam" id="PF00072">
    <property type="entry name" value="Response_reg"/>
    <property type="match status" value="1"/>
</dbReference>
<dbReference type="NCBIfam" id="NF010076">
    <property type="entry name" value="PRK13557.1"/>
    <property type="match status" value="1"/>
</dbReference>
<dbReference type="Gene3D" id="3.30.450.20">
    <property type="entry name" value="PAS domain"/>
    <property type="match status" value="1"/>
</dbReference>
<dbReference type="Gene3D" id="3.40.50.2300">
    <property type="match status" value="1"/>
</dbReference>
<evidence type="ECO:0000259" key="6">
    <source>
        <dbReference type="PROSITE" id="PS50109"/>
    </source>
</evidence>
<dbReference type="PROSITE" id="PS50112">
    <property type="entry name" value="PAS"/>
    <property type="match status" value="1"/>
</dbReference>
<reference evidence="10 11" key="2">
    <citation type="submission" date="2020-01" db="EMBL/GenBank/DDBJ databases">
        <title>Microvirga sp. nov., an arsenate reduction bacterium isolated from Tibet hotspring sediments.</title>
        <authorList>
            <person name="Xian W.-D."/>
            <person name="Li W.-J."/>
        </authorList>
    </citation>
    <scope>NUCLEOTIDE SEQUENCE [LARGE SCALE GENOMIC DNA]</scope>
    <source>
        <strain evidence="10 11">KCTC 23863</strain>
    </source>
</reference>
<dbReference type="InterPro" id="IPR011006">
    <property type="entry name" value="CheY-like_superfamily"/>
</dbReference>
<sequence>MNQNNDPKQVGSSPSPDIQGEGQSGGIPAAGQHKNLSYNPMGGPGITHWQEATITQPGLGERGNVFFAAIEMTRMPMTLTDPNLPDNPVVFANRAFQDLTGYTEEEVLGRNCRFLQGAHTDREAVDELRQGINERRAVSVELLNYKRDGTPFWNACFVGPVFDSEGRLLYFFASQLDVTRRRTSEQAYRQAQKMESIGQLTAGLAHDFNNLLQVVSGNLELALSRTDDESLRRPLENASRAAERGAKLTKQLLAFARKTRLEPKPTNLNALIAEFGEMLENSVGPQIEIELNLRARVPSALVDPVHLEMAVLNVLINARDAMPKGGTVTIGTSKIHLNGDAAAHHLPPGDYVALTIKDEGEGMPPHVLERATEPFFTTKSQGKGTGLGLAMVHGFVQQSLGRLEIESECGKGTTLRMLFPAVETQAIMLRQPSRDLAHAEPRGQAETILIVEDSNDVLELACEHLTALGYIVLTARDADEALAVFDKAEGKIDLLFTDLVMPGSMNGLALADVVRERALGIGVLLTTGYNDDLLTEGKASVGADVLGKPYRRTELADRIRSALNNRDRERQVPSYPPARGPRHEG</sequence>
<dbReference type="PANTHER" id="PTHR43065">
    <property type="entry name" value="SENSOR HISTIDINE KINASE"/>
    <property type="match status" value="1"/>
</dbReference>
<dbReference type="GO" id="GO:0000155">
    <property type="term" value="F:phosphorelay sensor kinase activity"/>
    <property type="evidence" value="ECO:0007669"/>
    <property type="project" value="InterPro"/>
</dbReference>
<dbReference type="PRINTS" id="PR00344">
    <property type="entry name" value="BCTRLSENSOR"/>
</dbReference>
<dbReference type="InterPro" id="IPR000014">
    <property type="entry name" value="PAS"/>
</dbReference>
<dbReference type="EMBL" id="WURB01000052">
    <property type="protein sequence ID" value="MXQ14844.1"/>
    <property type="molecule type" value="Genomic_DNA"/>
</dbReference>
<evidence type="ECO:0000256" key="4">
    <source>
        <dbReference type="PROSITE-ProRule" id="PRU00169"/>
    </source>
</evidence>
<dbReference type="AlphaFoldDB" id="A0A7X3MX68"/>
<dbReference type="OrthoDB" id="9796100at2"/>
<feature type="modified residue" description="4-aspartylphosphate" evidence="4">
    <location>
        <position position="498"/>
    </location>
</feature>
<dbReference type="SMART" id="SM00387">
    <property type="entry name" value="HATPase_c"/>
    <property type="match status" value="1"/>
</dbReference>
<dbReference type="InterPro" id="IPR036097">
    <property type="entry name" value="HisK_dim/P_sf"/>
</dbReference>
<evidence type="ECO:0000259" key="8">
    <source>
        <dbReference type="PROSITE" id="PS50112"/>
    </source>
</evidence>
<feature type="region of interest" description="Disordered" evidence="5">
    <location>
        <begin position="1"/>
        <end position="48"/>
    </location>
</feature>
<dbReference type="InterPro" id="IPR003661">
    <property type="entry name" value="HisK_dim/P_dom"/>
</dbReference>
<feature type="domain" description="Histidine kinase" evidence="6">
    <location>
        <begin position="203"/>
        <end position="423"/>
    </location>
</feature>
<dbReference type="PROSITE" id="PS50110">
    <property type="entry name" value="RESPONSE_REGULATORY"/>
    <property type="match status" value="1"/>
</dbReference>